<protein>
    <submittedName>
        <fullName evidence="1">Uncharacterized protein</fullName>
    </submittedName>
</protein>
<reference evidence="1 2" key="1">
    <citation type="journal article" date="2018" name="Nat. Ecol. Evol.">
        <title>Pezizomycetes genomes reveal the molecular basis of ectomycorrhizal truffle lifestyle.</title>
        <authorList>
            <person name="Murat C."/>
            <person name="Payen T."/>
            <person name="Noel B."/>
            <person name="Kuo A."/>
            <person name="Morin E."/>
            <person name="Chen J."/>
            <person name="Kohler A."/>
            <person name="Krizsan K."/>
            <person name="Balestrini R."/>
            <person name="Da Silva C."/>
            <person name="Montanini B."/>
            <person name="Hainaut M."/>
            <person name="Levati E."/>
            <person name="Barry K.W."/>
            <person name="Belfiori B."/>
            <person name="Cichocki N."/>
            <person name="Clum A."/>
            <person name="Dockter R.B."/>
            <person name="Fauchery L."/>
            <person name="Guy J."/>
            <person name="Iotti M."/>
            <person name="Le Tacon F."/>
            <person name="Lindquist E.A."/>
            <person name="Lipzen A."/>
            <person name="Malagnac F."/>
            <person name="Mello A."/>
            <person name="Molinier V."/>
            <person name="Miyauchi S."/>
            <person name="Poulain J."/>
            <person name="Riccioni C."/>
            <person name="Rubini A."/>
            <person name="Sitrit Y."/>
            <person name="Splivallo R."/>
            <person name="Traeger S."/>
            <person name="Wang M."/>
            <person name="Zifcakova L."/>
            <person name="Wipf D."/>
            <person name="Zambonelli A."/>
            <person name="Paolocci F."/>
            <person name="Nowrousian M."/>
            <person name="Ottonello S."/>
            <person name="Baldrian P."/>
            <person name="Spatafora J.W."/>
            <person name="Henrissat B."/>
            <person name="Nagy L.G."/>
            <person name="Aury J.M."/>
            <person name="Wincker P."/>
            <person name="Grigoriev I.V."/>
            <person name="Bonfante P."/>
            <person name="Martin F.M."/>
        </authorList>
    </citation>
    <scope>NUCLEOTIDE SEQUENCE [LARGE SCALE GENOMIC DNA]</scope>
    <source>
        <strain evidence="1 2">RN42</strain>
    </source>
</reference>
<dbReference type="InterPro" id="IPR027417">
    <property type="entry name" value="P-loop_NTPase"/>
</dbReference>
<dbReference type="Proteomes" id="UP000275078">
    <property type="component" value="Unassembled WGS sequence"/>
</dbReference>
<dbReference type="STRING" id="1160509.A0A3N4IB63"/>
<gene>
    <name evidence="1" type="ORF">BJ508DRAFT_83323</name>
</gene>
<evidence type="ECO:0000313" key="1">
    <source>
        <dbReference type="EMBL" id="RPA82717.1"/>
    </source>
</evidence>
<sequence>MDRPSETPGLIPPANLASKTTLVSQLQGHAAPKRSVDIAFCRPATLPTPPTKHLKTKDLTEHYHSDLTGNAIKVHTAILATTEHPAVYSDPKSKLSIPFPCIGAYSDDRFTYNGVTSNFSFYGRQLFADLLRTVEGSIKHPYGRKITFLHGTKGYGKSYLLAILVVYLIRKERPVVYIPDCRDLVGDFFGCFQKAMLLAFITIPVIASEILRATTTEDLLQLSKRLRMIVVADQTEALNMKIVNNQLDQEGFMKTEAIKHLNMLAVNNHFVFASTGRCWMSEDARIKDKMQQICAHGGLTTTEMAFWWKNQFVHELIGPFKAQERNTLEYYTGCIPALLRRILQMMGSVKLEYAVHAATEHSTAAYHRNVSTIYNTLCESIEVQAIVQDIGLLCMDKVYELRDLGRQSKCKEYIILYRPSELTKGKIS</sequence>
<dbReference type="AlphaFoldDB" id="A0A3N4IB63"/>
<name>A0A3N4IB63_ASCIM</name>
<dbReference type="OrthoDB" id="3171351at2759"/>
<accession>A0A3N4IB63</accession>
<dbReference type="EMBL" id="ML119669">
    <property type="protein sequence ID" value="RPA82717.1"/>
    <property type="molecule type" value="Genomic_DNA"/>
</dbReference>
<keyword evidence="2" id="KW-1185">Reference proteome</keyword>
<organism evidence="1 2">
    <name type="scientific">Ascobolus immersus RN42</name>
    <dbReference type="NCBI Taxonomy" id="1160509"/>
    <lineage>
        <taxon>Eukaryota</taxon>
        <taxon>Fungi</taxon>
        <taxon>Dikarya</taxon>
        <taxon>Ascomycota</taxon>
        <taxon>Pezizomycotina</taxon>
        <taxon>Pezizomycetes</taxon>
        <taxon>Pezizales</taxon>
        <taxon>Ascobolaceae</taxon>
        <taxon>Ascobolus</taxon>
    </lineage>
</organism>
<proteinExistence type="predicted"/>
<evidence type="ECO:0000313" key="2">
    <source>
        <dbReference type="Proteomes" id="UP000275078"/>
    </source>
</evidence>
<dbReference type="SUPFAM" id="SSF52540">
    <property type="entry name" value="P-loop containing nucleoside triphosphate hydrolases"/>
    <property type="match status" value="1"/>
</dbReference>